<dbReference type="GO" id="GO:0005829">
    <property type="term" value="C:cytosol"/>
    <property type="evidence" value="ECO:0007669"/>
    <property type="project" value="TreeGrafter"/>
</dbReference>
<dbReference type="PANTHER" id="PTHR42866:SF1">
    <property type="entry name" value="SPORE COAT POLYSACCHARIDE BIOSYNTHESIS PROTEIN SPSF"/>
    <property type="match status" value="1"/>
</dbReference>
<dbReference type="SUPFAM" id="SSF53448">
    <property type="entry name" value="Nucleotide-diphospho-sugar transferases"/>
    <property type="match status" value="1"/>
</dbReference>
<dbReference type="PANTHER" id="PTHR42866">
    <property type="entry name" value="3-DEOXY-MANNO-OCTULOSONATE CYTIDYLYLTRANSFERASE"/>
    <property type="match status" value="1"/>
</dbReference>
<dbReference type="AlphaFoldDB" id="A0A8J6NHC8"/>
<dbReference type="CDD" id="cd02518">
    <property type="entry name" value="GT2_SpsF"/>
    <property type="match status" value="1"/>
</dbReference>
<organism evidence="1 2">
    <name type="scientific">Candidatus Desulfolinea nitratireducens</name>
    <dbReference type="NCBI Taxonomy" id="2841698"/>
    <lineage>
        <taxon>Bacteria</taxon>
        <taxon>Bacillati</taxon>
        <taxon>Chloroflexota</taxon>
        <taxon>Anaerolineae</taxon>
        <taxon>Anaerolineales</taxon>
        <taxon>Anaerolineales incertae sedis</taxon>
        <taxon>Candidatus Desulfolinea</taxon>
    </lineage>
</organism>
<evidence type="ECO:0000313" key="2">
    <source>
        <dbReference type="Proteomes" id="UP000614469"/>
    </source>
</evidence>
<accession>A0A8J6NHC8</accession>
<sequence>MKPRTIAIIQARMSSSRLPGKVLLDIGGEPMLARVVERALCAKLVDQVIVATTTDPSDDPIAEFCAERGYNFTRGSLNDVLDRYYQAAREYEAEIIVRLTADCPVLDPDVVDQTIAVIARNEVTKQSPSMSAETAASRELAPRGDMNFDFVANRLPPPMGRTFPIGLDTEVCTFAALENAWTNATEKHQREHVMPYLYEGVNLQTFQHANLSTGVSQRNFRIALLNHDLDYGALRWTVDTPEDLEFIREIFGRFNNDDFSWHDILALLDREPELAKINADVHHKTLME</sequence>
<dbReference type="Pfam" id="PF02348">
    <property type="entry name" value="CTP_transf_3"/>
    <property type="match status" value="1"/>
</dbReference>
<gene>
    <name evidence="1" type="ORF">H8E29_12290</name>
</gene>
<proteinExistence type="predicted"/>
<dbReference type="InterPro" id="IPR029044">
    <property type="entry name" value="Nucleotide-diphossugar_trans"/>
</dbReference>
<reference evidence="1 2" key="1">
    <citation type="submission" date="2020-08" db="EMBL/GenBank/DDBJ databases">
        <title>Bridging the membrane lipid divide: bacteria of the FCB group superphylum have the potential to synthesize archaeal ether lipids.</title>
        <authorList>
            <person name="Villanueva L."/>
            <person name="Von Meijenfeldt F.A.B."/>
            <person name="Westbye A.B."/>
            <person name="Yadav S."/>
            <person name="Hopmans E.C."/>
            <person name="Dutilh B.E."/>
            <person name="Sinninghe Damste J.S."/>
        </authorList>
    </citation>
    <scope>NUCLEOTIDE SEQUENCE [LARGE SCALE GENOMIC DNA]</scope>
    <source>
        <strain evidence="1">NIOZ-UU36</strain>
    </source>
</reference>
<evidence type="ECO:0000313" key="1">
    <source>
        <dbReference type="EMBL" id="MBC8336038.1"/>
    </source>
</evidence>
<dbReference type="Proteomes" id="UP000614469">
    <property type="component" value="Unassembled WGS sequence"/>
</dbReference>
<protein>
    <submittedName>
        <fullName evidence="1">Glycosyltransferase family protein</fullName>
    </submittedName>
</protein>
<dbReference type="EMBL" id="JACNJN010000137">
    <property type="protein sequence ID" value="MBC8336038.1"/>
    <property type="molecule type" value="Genomic_DNA"/>
</dbReference>
<dbReference type="Gene3D" id="3.90.550.10">
    <property type="entry name" value="Spore Coat Polysaccharide Biosynthesis Protein SpsA, Chain A"/>
    <property type="match status" value="1"/>
</dbReference>
<name>A0A8J6NHC8_9CHLR</name>
<comment type="caution">
    <text evidence="1">The sequence shown here is derived from an EMBL/GenBank/DDBJ whole genome shotgun (WGS) entry which is preliminary data.</text>
</comment>
<dbReference type="InterPro" id="IPR003329">
    <property type="entry name" value="Cytidylyl_trans"/>
</dbReference>